<organism evidence="1 2">
    <name type="scientific">Choristoneura fumiferana</name>
    <name type="common">Spruce budworm moth</name>
    <name type="synonym">Archips fumiferana</name>
    <dbReference type="NCBI Taxonomy" id="7141"/>
    <lineage>
        <taxon>Eukaryota</taxon>
        <taxon>Metazoa</taxon>
        <taxon>Ecdysozoa</taxon>
        <taxon>Arthropoda</taxon>
        <taxon>Hexapoda</taxon>
        <taxon>Insecta</taxon>
        <taxon>Pterygota</taxon>
        <taxon>Neoptera</taxon>
        <taxon>Endopterygota</taxon>
        <taxon>Lepidoptera</taxon>
        <taxon>Glossata</taxon>
        <taxon>Ditrysia</taxon>
        <taxon>Tortricoidea</taxon>
        <taxon>Tortricidae</taxon>
        <taxon>Tortricinae</taxon>
        <taxon>Choristoneura</taxon>
    </lineage>
</organism>
<evidence type="ECO:0000313" key="1">
    <source>
        <dbReference type="EMBL" id="KAI8423986.1"/>
    </source>
</evidence>
<accession>A0ACC0JIK9</accession>
<reference evidence="1 2" key="1">
    <citation type="journal article" date="2022" name="Genome Biol. Evol.">
        <title>The Spruce Budworm Genome: Reconstructing the Evolutionary History of Antifreeze Proteins.</title>
        <authorList>
            <person name="Beliveau C."/>
            <person name="Gagne P."/>
            <person name="Picq S."/>
            <person name="Vernygora O."/>
            <person name="Keeling C.I."/>
            <person name="Pinkney K."/>
            <person name="Doucet D."/>
            <person name="Wen F."/>
            <person name="Johnston J.S."/>
            <person name="Maaroufi H."/>
            <person name="Boyle B."/>
            <person name="Laroche J."/>
            <person name="Dewar K."/>
            <person name="Juretic N."/>
            <person name="Blackburn G."/>
            <person name="Nisole A."/>
            <person name="Brunet B."/>
            <person name="Brandao M."/>
            <person name="Lumley L."/>
            <person name="Duan J."/>
            <person name="Quan G."/>
            <person name="Lucarotti C.J."/>
            <person name="Roe A.D."/>
            <person name="Sperling F.A.H."/>
            <person name="Levesque R.C."/>
            <person name="Cusson M."/>
        </authorList>
    </citation>
    <scope>NUCLEOTIDE SEQUENCE [LARGE SCALE GENOMIC DNA]</scope>
    <source>
        <strain evidence="1">Glfc:IPQL:Cfum</strain>
    </source>
</reference>
<evidence type="ECO:0000313" key="2">
    <source>
        <dbReference type="Proteomes" id="UP001064048"/>
    </source>
</evidence>
<name>A0ACC0JIK9_CHOFU</name>
<keyword evidence="2" id="KW-1185">Reference proteome</keyword>
<dbReference type="EMBL" id="CM046104">
    <property type="protein sequence ID" value="KAI8423986.1"/>
    <property type="molecule type" value="Genomic_DNA"/>
</dbReference>
<protein>
    <submittedName>
        <fullName evidence="1">Uncharacterized protein</fullName>
    </submittedName>
</protein>
<sequence length="529" mass="57696">MERSVKATQGMVVTPHHLATQTAITILREGGTAMEAMVAAAATIAVVFPHMNSIGGDGFWLIVPPHDDPVVIEACGSAGSLANHEFFEGLKTIPYRGVKSATTVPGTIGGWQEALNLVDECGYKKISTTRLLADAIKYAEDGFPVSESLRLGLNVAEQYEDNTDTFKKIFFADGKVPREGEILQQKKLANTLKDLAQNGLKSFYRGKVAELIAEDMSNLGIAVTKCDLENYAAVRRTPLRFLHKTGELFNVPPPTQGLVSLAVLGMLEKLNIDGENEGEFIHATVEATKQGFDLRDQYITDPKYMKVSNPQFLLCNRMINDMVKNISLDQASATGEGKGPGDTIWMGVMDNKGFSVSFIQSIYHNFGSGIVLPNTGILLHNRGTAFTLDQHHLLSIKPGKKPFHTLNPAVAKFNDGRVMVYGTRGGDGQPQTQAAIFHRYAVQGKGLQESVSRPRWVYGRTVGDIIDVLRLEGRFNNETVDYLKARGHKIRMLPDFSEDVGQAGALVRHVDGTLEGAGDPRSDGYAAGF</sequence>
<comment type="caution">
    <text evidence="1">The sequence shown here is derived from an EMBL/GenBank/DDBJ whole genome shotgun (WGS) entry which is preliminary data.</text>
</comment>
<dbReference type="Proteomes" id="UP001064048">
    <property type="component" value="Chromosome 4"/>
</dbReference>
<gene>
    <name evidence="1" type="ORF">MSG28_002644</name>
</gene>
<proteinExistence type="predicted"/>